<proteinExistence type="predicted"/>
<dbReference type="EMBL" id="CAKOGP040002491">
    <property type="protein sequence ID" value="CAJ1970274.1"/>
    <property type="molecule type" value="Genomic_DNA"/>
</dbReference>
<dbReference type="AlphaFoldDB" id="A0AAD2GCX5"/>
<evidence type="ECO:0000256" key="2">
    <source>
        <dbReference type="SAM" id="SignalP"/>
    </source>
</evidence>
<name>A0AAD2GCX5_9STRA</name>
<feature type="chain" id="PRO_5042137131" evidence="2">
    <location>
        <begin position="20"/>
        <end position="506"/>
    </location>
</feature>
<evidence type="ECO:0000313" key="4">
    <source>
        <dbReference type="Proteomes" id="UP001295423"/>
    </source>
</evidence>
<organism evidence="3 4">
    <name type="scientific">Cylindrotheca closterium</name>
    <dbReference type="NCBI Taxonomy" id="2856"/>
    <lineage>
        <taxon>Eukaryota</taxon>
        <taxon>Sar</taxon>
        <taxon>Stramenopiles</taxon>
        <taxon>Ochrophyta</taxon>
        <taxon>Bacillariophyta</taxon>
        <taxon>Bacillariophyceae</taxon>
        <taxon>Bacillariophycidae</taxon>
        <taxon>Bacillariales</taxon>
        <taxon>Bacillariaceae</taxon>
        <taxon>Cylindrotheca</taxon>
    </lineage>
</organism>
<feature type="signal peptide" evidence="2">
    <location>
        <begin position="1"/>
        <end position="19"/>
    </location>
</feature>
<keyword evidence="4" id="KW-1185">Reference proteome</keyword>
<evidence type="ECO:0000313" key="3">
    <source>
        <dbReference type="EMBL" id="CAJ1970274.1"/>
    </source>
</evidence>
<protein>
    <submittedName>
        <fullName evidence="3">Uncharacterized protein</fullName>
    </submittedName>
</protein>
<feature type="transmembrane region" description="Helical" evidence="1">
    <location>
        <begin position="434"/>
        <end position="458"/>
    </location>
</feature>
<keyword evidence="2" id="KW-0732">Signal</keyword>
<accession>A0AAD2GCX5</accession>
<evidence type="ECO:0000256" key="1">
    <source>
        <dbReference type="SAM" id="Phobius"/>
    </source>
</evidence>
<keyword evidence="1" id="KW-0812">Transmembrane</keyword>
<reference evidence="3" key="1">
    <citation type="submission" date="2023-08" db="EMBL/GenBank/DDBJ databases">
        <authorList>
            <person name="Audoor S."/>
            <person name="Bilcke G."/>
        </authorList>
    </citation>
    <scope>NUCLEOTIDE SEQUENCE</scope>
</reference>
<gene>
    <name evidence="3" type="ORF">CYCCA115_LOCUS24294</name>
</gene>
<keyword evidence="1" id="KW-1133">Transmembrane helix</keyword>
<keyword evidence="1" id="KW-0472">Membrane</keyword>
<dbReference type="Proteomes" id="UP001295423">
    <property type="component" value="Unassembled WGS sequence"/>
</dbReference>
<sequence>MKLSLSSFLFFSLATQALAISSDREDFETTQRKLATAYGTNFFVESKDTEYNAYQTAWRYLGHIVKCGYPSDRYDEDNNDSKSHDSREGYTMGNNYCQRFLLWAAYVDPNYQGGGIGEYMVYDTDNQGYDYSACQTTGSSRCVEMDCHDSNTETWKLMGVYKEAVWYGGDAFFEQLFKHEAYCIWNDDDIYEFMSDAREQWTAGCIDTGYTDEWGNAMYIDLKPGYNGNMAYSLYKDDICQTEYNGSHLDLDTVATSIGLLSQNYLYKWNAYMEPFKVCQPCKAYNLQAGRRERELYEYGNNNYQWGGNYNYNNNNNNNNNYNNNNNNYNNYYNDDNKGHFQCDDDAGYTNVNQCMKLRSHADLEIATWEDLVIGTEQGGIMEIKIGETYFGTKKMTTSQAQYMQSLMKQKAQEIQDEEDEYKHMLESLPSSTVALIFGFLLMSMGMAALAGSVYFALKKMDKIRGGTMGEPLILKKLGIRTKKLKSYINFKRKERQERKESVGVV</sequence>
<comment type="caution">
    <text evidence="3">The sequence shown here is derived from an EMBL/GenBank/DDBJ whole genome shotgun (WGS) entry which is preliminary data.</text>
</comment>